<evidence type="ECO:0008006" key="4">
    <source>
        <dbReference type="Google" id="ProtNLM"/>
    </source>
</evidence>
<protein>
    <recommendedName>
        <fullName evidence="4">ATP/GTP-binding protein</fullName>
    </recommendedName>
</protein>
<dbReference type="EMBL" id="BJYK01000001">
    <property type="protein sequence ID" value="GEN78978.1"/>
    <property type="molecule type" value="Genomic_DNA"/>
</dbReference>
<proteinExistence type="predicted"/>
<reference evidence="2 3" key="1">
    <citation type="submission" date="2019-07" db="EMBL/GenBank/DDBJ databases">
        <title>Whole genome shotgun sequence of Actinotalea fermentans NBRC 105374.</title>
        <authorList>
            <person name="Hosoyama A."/>
            <person name="Uohara A."/>
            <person name="Ohji S."/>
            <person name="Ichikawa N."/>
        </authorList>
    </citation>
    <scope>NUCLEOTIDE SEQUENCE [LARGE SCALE GENOMIC DNA]</scope>
    <source>
        <strain evidence="2 3">NBRC 105374</strain>
    </source>
</reference>
<evidence type="ECO:0000313" key="2">
    <source>
        <dbReference type="EMBL" id="GEN78978.1"/>
    </source>
</evidence>
<comment type="caution">
    <text evidence="2">The sequence shown here is derived from an EMBL/GenBank/DDBJ whole genome shotgun (WGS) entry which is preliminary data.</text>
</comment>
<accession>A0A511YUV2</accession>
<evidence type="ECO:0000313" key="3">
    <source>
        <dbReference type="Proteomes" id="UP000321484"/>
    </source>
</evidence>
<gene>
    <name evidence="2" type="ORF">AFE02nite_07120</name>
</gene>
<dbReference type="OrthoDB" id="3742379at2"/>
<dbReference type="AlphaFoldDB" id="A0A511YUV2"/>
<keyword evidence="1" id="KW-0732">Signal</keyword>
<evidence type="ECO:0000256" key="1">
    <source>
        <dbReference type="SAM" id="SignalP"/>
    </source>
</evidence>
<organism evidence="2 3">
    <name type="scientific">Actinotalea fermentans</name>
    <dbReference type="NCBI Taxonomy" id="43671"/>
    <lineage>
        <taxon>Bacteria</taxon>
        <taxon>Bacillati</taxon>
        <taxon>Actinomycetota</taxon>
        <taxon>Actinomycetes</taxon>
        <taxon>Micrococcales</taxon>
        <taxon>Cellulomonadaceae</taxon>
        <taxon>Actinotalea</taxon>
    </lineage>
</organism>
<keyword evidence="3" id="KW-1185">Reference proteome</keyword>
<dbReference type="Proteomes" id="UP000321484">
    <property type="component" value="Unassembled WGS sequence"/>
</dbReference>
<feature type="chain" id="PRO_5038473109" description="ATP/GTP-binding protein" evidence="1">
    <location>
        <begin position="22"/>
        <end position="302"/>
    </location>
</feature>
<dbReference type="RefSeq" id="WP_034243046.1">
    <property type="nucleotide sequence ID" value="NZ_BJYK01000001.1"/>
</dbReference>
<feature type="signal peptide" evidence="1">
    <location>
        <begin position="1"/>
        <end position="21"/>
    </location>
</feature>
<name>A0A511YUV2_9CELL</name>
<sequence>MLRRVTVLVALTLLLASGAPAQRAVAAGGVTCPPPLIICEVEVEDPGNPAQPPADPPVVDVGAGQCVTFRGNVVPCWDDLWGWFNASDSCYYRLTEPPPPGTDAVWEGHYPDGAIYDVTCAEPLRAPGTNGGWTWLPSPPPGYGGDPAQLARRAIDQMALEGPAIRTPLAEGEFGTVGIPLWLWTDQTATTWGPNTATASVPGLAVTATARARWIDWDLGDGTRMRCDGPGTPFIPGRVESPTCDHVYAASSAGRPDDAYIVTGTTTWDVTWSGGGTSGNLQVTRTSTASVRIGELQVLTTS</sequence>